<reference evidence="4" key="5">
    <citation type="submission" date="2018-04" db="UniProtKB">
        <authorList>
            <consortium name="EnsemblFungi"/>
        </authorList>
    </citation>
    <scope>IDENTIFICATION</scope>
    <source>
        <strain evidence="4">R3-111a-1</strain>
    </source>
</reference>
<dbReference type="EMBL" id="GL385404">
    <property type="protein sequence ID" value="EJT69528.1"/>
    <property type="molecule type" value="Genomic_DNA"/>
</dbReference>
<evidence type="ECO:0000313" key="4">
    <source>
        <dbReference type="EnsemblFungi" id="EJT69528"/>
    </source>
</evidence>
<reference evidence="3" key="2">
    <citation type="submission" date="2010-07" db="EMBL/GenBank/DDBJ databases">
        <authorList>
            <consortium name="The Broad Institute Genome Sequencing Platform"/>
            <consortium name="Broad Institute Genome Sequencing Center for Infectious Disease"/>
            <person name="Ma L.-J."/>
            <person name="Dead R."/>
            <person name="Young S."/>
            <person name="Zeng Q."/>
            <person name="Koehrsen M."/>
            <person name="Alvarado L."/>
            <person name="Berlin A."/>
            <person name="Chapman S.B."/>
            <person name="Chen Z."/>
            <person name="Freedman E."/>
            <person name="Gellesch M."/>
            <person name="Goldberg J."/>
            <person name="Griggs A."/>
            <person name="Gujja S."/>
            <person name="Heilman E.R."/>
            <person name="Heiman D."/>
            <person name="Hepburn T."/>
            <person name="Howarth C."/>
            <person name="Jen D."/>
            <person name="Larson L."/>
            <person name="Mehta T."/>
            <person name="Neiman D."/>
            <person name="Pearson M."/>
            <person name="Roberts A."/>
            <person name="Saif S."/>
            <person name="Shea T."/>
            <person name="Shenoy N."/>
            <person name="Sisk P."/>
            <person name="Stolte C."/>
            <person name="Sykes S."/>
            <person name="Walk T."/>
            <person name="White J."/>
            <person name="Yandava C."/>
            <person name="Haas B."/>
            <person name="Nusbaum C."/>
            <person name="Birren B."/>
        </authorList>
    </citation>
    <scope>NUCLEOTIDE SEQUENCE</scope>
    <source>
        <strain evidence="3">R3-111a-1</strain>
    </source>
</reference>
<dbReference type="HOGENOM" id="CLU_014722_0_0_1"/>
<dbReference type="PANTHER" id="PTHR43662">
    <property type="match status" value="1"/>
</dbReference>
<evidence type="ECO:0000256" key="1">
    <source>
        <dbReference type="SAM" id="SignalP"/>
    </source>
</evidence>
<dbReference type="RefSeq" id="XP_009229313.1">
    <property type="nucleotide sequence ID" value="XM_009231049.1"/>
</dbReference>
<dbReference type="Proteomes" id="UP000006039">
    <property type="component" value="Unassembled WGS sequence"/>
</dbReference>
<dbReference type="AlphaFoldDB" id="J3PI16"/>
<accession>J3PI16</accession>
<reference evidence="4" key="4">
    <citation type="journal article" date="2015" name="G3 (Bethesda)">
        <title>Genome sequences of three phytopathogenic species of the Magnaporthaceae family of fungi.</title>
        <authorList>
            <person name="Okagaki L.H."/>
            <person name="Nunes C.C."/>
            <person name="Sailsbery J."/>
            <person name="Clay B."/>
            <person name="Brown D."/>
            <person name="John T."/>
            <person name="Oh Y."/>
            <person name="Young N."/>
            <person name="Fitzgerald M."/>
            <person name="Haas B.J."/>
            <person name="Zeng Q."/>
            <person name="Young S."/>
            <person name="Adiconis X."/>
            <person name="Fan L."/>
            <person name="Levin J.Z."/>
            <person name="Mitchell T.K."/>
            <person name="Okubara P.A."/>
            <person name="Farman M.L."/>
            <person name="Kohn L.M."/>
            <person name="Birren B."/>
            <person name="Ma L.-J."/>
            <person name="Dean R.A."/>
        </authorList>
    </citation>
    <scope>NUCLEOTIDE SEQUENCE</scope>
    <source>
        <strain evidence="4">R3-111a-1</strain>
    </source>
</reference>
<keyword evidence="5" id="KW-1185">Reference proteome</keyword>
<feature type="signal peptide" evidence="1">
    <location>
        <begin position="1"/>
        <end position="16"/>
    </location>
</feature>
<reference evidence="3" key="3">
    <citation type="submission" date="2010-09" db="EMBL/GenBank/DDBJ databases">
        <title>Annotation of Gaeumannomyces graminis var. tritici R3-111a-1.</title>
        <authorList>
            <consortium name="The Broad Institute Genome Sequencing Platform"/>
            <person name="Ma L.-J."/>
            <person name="Dead R."/>
            <person name="Young S.K."/>
            <person name="Zeng Q."/>
            <person name="Gargeya S."/>
            <person name="Fitzgerald M."/>
            <person name="Haas B."/>
            <person name="Abouelleil A."/>
            <person name="Alvarado L."/>
            <person name="Arachchi H.M."/>
            <person name="Berlin A."/>
            <person name="Brown A."/>
            <person name="Chapman S.B."/>
            <person name="Chen Z."/>
            <person name="Dunbar C."/>
            <person name="Freedman E."/>
            <person name="Gearin G."/>
            <person name="Gellesch M."/>
            <person name="Goldberg J."/>
            <person name="Griggs A."/>
            <person name="Gujja S."/>
            <person name="Heiman D."/>
            <person name="Howarth C."/>
            <person name="Larson L."/>
            <person name="Lui A."/>
            <person name="MacDonald P.J.P."/>
            <person name="Mehta T."/>
            <person name="Montmayeur A."/>
            <person name="Murphy C."/>
            <person name="Neiman D."/>
            <person name="Pearson M."/>
            <person name="Priest M."/>
            <person name="Roberts A."/>
            <person name="Saif S."/>
            <person name="Shea T."/>
            <person name="Shenoy N."/>
            <person name="Sisk P."/>
            <person name="Stolte C."/>
            <person name="Sykes S."/>
            <person name="Yandava C."/>
            <person name="Wortman J."/>
            <person name="Nusbaum C."/>
            <person name="Birren B."/>
        </authorList>
    </citation>
    <scope>NUCLEOTIDE SEQUENCE</scope>
    <source>
        <strain evidence="3">R3-111a-1</strain>
    </source>
</reference>
<dbReference type="EnsemblFungi" id="EJT69528">
    <property type="protein sequence ID" value="EJT69528"/>
    <property type="gene ID" value="GGTG_13147"/>
</dbReference>
<dbReference type="GeneID" id="20353605"/>
<evidence type="ECO:0000259" key="2">
    <source>
        <dbReference type="Pfam" id="PF09362"/>
    </source>
</evidence>
<gene>
    <name evidence="4" type="primary">20353605</name>
    <name evidence="3" type="ORF">GGTG_13147</name>
</gene>
<sequence>MKYFGVWAALMASAEAGLRFPCSTLTTQRLDPVVQPGIRPSSHLHMIVGGNAFNATMTGDVGERATCTTCQMAEDFSNYWVANMYFKDPKNGTYHRVMPKPVQPLLGGSNGAQGGLTVYYTQFDLSRDNLNRQRIKSFPPGFRMTVGNPAITAGRPVAGLSYQCMAGGMNRGAIVKDWPKTKCTGGIFTTHHFPPCWDGKNLDSPNHQDHMYNTVVSEGFTNAPNCPASHPIRVPQVAFEIEWDTAKFNNNWDPARDKNPFTWSFEGTGAGTHADYMFGWKGDSLQRAMDKSECFYDGCGSIKKQAMSEASKCTIRDIVKENIDGWTTFMPGQEAALAARAVKAKAENAKVEKAFSA</sequence>
<dbReference type="STRING" id="644352.J3PI16"/>
<name>J3PI16_GAET3</name>
<feature type="chain" id="PRO_5015095321" description="DUF1996 domain-containing protein" evidence="1">
    <location>
        <begin position="17"/>
        <end position="357"/>
    </location>
</feature>
<feature type="domain" description="DUF1996" evidence="2">
    <location>
        <begin position="31"/>
        <end position="280"/>
    </location>
</feature>
<evidence type="ECO:0000313" key="3">
    <source>
        <dbReference type="EMBL" id="EJT69528.1"/>
    </source>
</evidence>
<evidence type="ECO:0000313" key="5">
    <source>
        <dbReference type="Proteomes" id="UP000006039"/>
    </source>
</evidence>
<protein>
    <recommendedName>
        <fullName evidence="2">DUF1996 domain-containing protein</fullName>
    </recommendedName>
</protein>
<dbReference type="eggNOG" id="ENOG502SJKQ">
    <property type="taxonomic scope" value="Eukaryota"/>
</dbReference>
<proteinExistence type="predicted"/>
<keyword evidence="1" id="KW-0732">Signal</keyword>
<dbReference type="OrthoDB" id="74764at2759"/>
<dbReference type="InterPro" id="IPR018535">
    <property type="entry name" value="DUF1996"/>
</dbReference>
<dbReference type="PANTHER" id="PTHR43662:SF5">
    <property type="entry name" value="DUF1996 DOMAIN-CONTAINING PROTEIN"/>
    <property type="match status" value="1"/>
</dbReference>
<dbReference type="Pfam" id="PF09362">
    <property type="entry name" value="DUF1996"/>
    <property type="match status" value="1"/>
</dbReference>
<reference evidence="5" key="1">
    <citation type="submission" date="2010-07" db="EMBL/GenBank/DDBJ databases">
        <title>The genome sequence of Gaeumannomyces graminis var. tritici strain R3-111a-1.</title>
        <authorList>
            <consortium name="The Broad Institute Genome Sequencing Platform"/>
            <person name="Ma L.-J."/>
            <person name="Dead R."/>
            <person name="Young S."/>
            <person name="Zeng Q."/>
            <person name="Koehrsen M."/>
            <person name="Alvarado L."/>
            <person name="Berlin A."/>
            <person name="Chapman S.B."/>
            <person name="Chen Z."/>
            <person name="Freedman E."/>
            <person name="Gellesch M."/>
            <person name="Goldberg J."/>
            <person name="Griggs A."/>
            <person name="Gujja S."/>
            <person name="Heilman E.R."/>
            <person name="Heiman D."/>
            <person name="Hepburn T."/>
            <person name="Howarth C."/>
            <person name="Jen D."/>
            <person name="Larson L."/>
            <person name="Mehta T."/>
            <person name="Neiman D."/>
            <person name="Pearson M."/>
            <person name="Roberts A."/>
            <person name="Saif S."/>
            <person name="Shea T."/>
            <person name="Shenoy N."/>
            <person name="Sisk P."/>
            <person name="Stolte C."/>
            <person name="Sykes S."/>
            <person name="Walk T."/>
            <person name="White J."/>
            <person name="Yandava C."/>
            <person name="Haas B."/>
            <person name="Nusbaum C."/>
            <person name="Birren B."/>
        </authorList>
    </citation>
    <scope>NUCLEOTIDE SEQUENCE [LARGE SCALE GENOMIC DNA]</scope>
    <source>
        <strain evidence="5">R3-111a-1</strain>
    </source>
</reference>
<organism evidence="3">
    <name type="scientific">Gaeumannomyces tritici (strain R3-111a-1)</name>
    <name type="common">Wheat and barley take-all root rot fungus</name>
    <name type="synonym">Gaeumannomyces graminis var. tritici</name>
    <dbReference type="NCBI Taxonomy" id="644352"/>
    <lineage>
        <taxon>Eukaryota</taxon>
        <taxon>Fungi</taxon>
        <taxon>Dikarya</taxon>
        <taxon>Ascomycota</taxon>
        <taxon>Pezizomycotina</taxon>
        <taxon>Sordariomycetes</taxon>
        <taxon>Sordariomycetidae</taxon>
        <taxon>Magnaporthales</taxon>
        <taxon>Magnaporthaceae</taxon>
        <taxon>Gaeumannomyces</taxon>
    </lineage>
</organism>
<dbReference type="VEuPathDB" id="FungiDB:GGTG_13147"/>